<dbReference type="RefSeq" id="YP_238719.1">
    <property type="nucleotide sequence ID" value="NC_007021.1"/>
</dbReference>
<gene>
    <name evidence="1" type="ORF">TwortDSMZ_077</name>
</gene>
<proteinExistence type="predicted"/>
<protein>
    <submittedName>
        <fullName evidence="1">Iro</fullName>
    </submittedName>
</protein>
<dbReference type="SMR" id="A0A6H0X580"/>
<reference evidence="1 2" key="1">
    <citation type="submission" date="2020-03" db="EMBL/GenBank/DDBJ databases">
        <title>Variable regions in the genome of staphylococcal bacteriophage Twort.</title>
        <authorList>
            <person name="Glowacka-Rutkowska A."/>
            <person name="Gawor J."/>
            <person name="Lobocka M."/>
        </authorList>
    </citation>
    <scope>NUCLEOTIDE SEQUENCE [LARGE SCALE GENOMIC DNA]</scope>
</reference>
<name>A0A6H0X580_BPTWO</name>
<dbReference type="Proteomes" id="UP000503318">
    <property type="component" value="Segment"/>
</dbReference>
<organism evidence="1 2">
    <name type="scientific">Staphylococcus phage Twort (strain DSM 17442 / HER 48)</name>
    <name type="common">Bacteriophage Twort</name>
    <dbReference type="NCBI Taxonomy" id="2908167"/>
    <lineage>
        <taxon>Viruses</taxon>
        <taxon>Duplodnaviria</taxon>
        <taxon>Heunggongvirae</taxon>
        <taxon>Uroviricota</taxon>
        <taxon>Caudoviricetes</taxon>
        <taxon>Herelleviridae</taxon>
        <taxon>Twortvirinae</taxon>
        <taxon>Twortvirus</taxon>
        <taxon>Twortvirus twort</taxon>
    </lineage>
</organism>
<accession>A0A6H0X580</accession>
<evidence type="ECO:0000313" key="1">
    <source>
        <dbReference type="EMBL" id="QIW89078.1"/>
    </source>
</evidence>
<dbReference type="OrthoDB" id="20944at10239"/>
<sequence length="71" mass="8432">MKKQVYVISNLVCEECGSSFKLPRKRAKRREEGHIKHMHCVKCNKITAHVEDNRSDAEKYWDSLQEELQNK</sequence>
<evidence type="ECO:0000313" key="2">
    <source>
        <dbReference type="Proteomes" id="UP000503318"/>
    </source>
</evidence>
<organismHost>
    <name type="scientific">Twortvirus twort</name>
    <dbReference type="NCBI Taxonomy" id="55510"/>
</organismHost>
<dbReference type="EMBL" id="MT151386">
    <property type="protein sequence ID" value="QIW89078.1"/>
    <property type="molecule type" value="Genomic_DNA"/>
</dbReference>
<dbReference type="KEGG" id="vg:5130345"/>